<dbReference type="InterPro" id="IPR044857">
    <property type="entry name" value="T7SS_EccB_R1"/>
</dbReference>
<sequence length="387" mass="39912">MDLRGPVSPYRRGCWPHRLAPAQPDPGAQPIVRTAQGQVLANIDGTFHPVPNLVSARLLTGAPADAAPIGPDILAAASLGVPAGLADAPGFLNSSPSSTPWALCQEPTPEDTVAFVTSIDAAGEPTGRTIVHAQRPVRLLGPEDAALVVAERRTWLITEDGRRPLDEDELATTIARVVGIEPDAPRRAVPPEFLNAVSELPAFALPADLPEVWDSGHGLWAHTDDGVAPLTAAQAEVLVASGARLRDVPADDVAAQPDAELSLNLPTRPLRIAPADDRWLCATGNGVGFAWPTGGLVPLAGEAVATHFGGLDAGGVAVDTGHGRLVVSATGTRHTVPSQAEWEALGLNAAASAPWDIVRLLPEGSELSRVAALAGDTGAVSQGESSK</sequence>
<dbReference type="Gene3D" id="3.30.2390.20">
    <property type="entry name" value="Type VII secretion system EccB, repeat 1 domain"/>
    <property type="match status" value="1"/>
</dbReference>
<organism evidence="1 2">
    <name type="scientific">Corynebacterium phoceense</name>
    <dbReference type="NCBI Taxonomy" id="1686286"/>
    <lineage>
        <taxon>Bacteria</taxon>
        <taxon>Bacillati</taxon>
        <taxon>Actinomycetota</taxon>
        <taxon>Actinomycetes</taxon>
        <taxon>Mycobacteriales</taxon>
        <taxon>Corynebacteriaceae</taxon>
        <taxon>Corynebacterium</taxon>
    </lineage>
</organism>
<dbReference type="Pfam" id="PF05108">
    <property type="entry name" value="T7SS_ESX1_EccB"/>
    <property type="match status" value="2"/>
</dbReference>
<dbReference type="Proteomes" id="UP000318080">
    <property type="component" value="Unassembled WGS sequence"/>
</dbReference>
<reference evidence="1 2" key="1">
    <citation type="submission" date="2019-06" db="EMBL/GenBank/DDBJ databases">
        <title>Draft genome of C. phoceense Strain 272.</title>
        <authorList>
            <person name="Pacheco L.G.C."/>
            <person name="Barberis C.M."/>
            <person name="Almuzara M.N."/>
            <person name="Traglia G.M."/>
            <person name="Santos C.S."/>
            <person name="Rocha D.J.P.G."/>
            <person name="Aguiar E.R.G.R."/>
            <person name="Vay C.A."/>
        </authorList>
    </citation>
    <scope>NUCLEOTIDE SEQUENCE [LARGE SCALE GENOMIC DNA]</scope>
    <source>
        <strain evidence="1 2">272</strain>
    </source>
</reference>
<dbReference type="NCBIfam" id="TIGR03919">
    <property type="entry name" value="T7SS_EccB"/>
    <property type="match status" value="1"/>
</dbReference>
<protein>
    <submittedName>
        <fullName evidence="1">Type VII secretion protein EccB</fullName>
    </submittedName>
</protein>
<keyword evidence="2" id="KW-1185">Reference proteome</keyword>
<dbReference type="AlphaFoldDB" id="A0A540R4V2"/>
<name>A0A540R4V2_9CORY</name>
<dbReference type="InterPro" id="IPR007795">
    <property type="entry name" value="T7SS_EccB"/>
</dbReference>
<dbReference type="PANTHER" id="PTHR40765:SF2">
    <property type="entry name" value="ESX-2 SECRETION SYSTEM ATPASE ECCB2"/>
    <property type="match status" value="1"/>
</dbReference>
<proteinExistence type="predicted"/>
<comment type="caution">
    <text evidence="1">The sequence shown here is derived from an EMBL/GenBank/DDBJ whole genome shotgun (WGS) entry which is preliminary data.</text>
</comment>
<evidence type="ECO:0000313" key="2">
    <source>
        <dbReference type="Proteomes" id="UP000318080"/>
    </source>
</evidence>
<gene>
    <name evidence="1" type="primary">eccB</name>
    <name evidence="1" type="ORF">EJK80_10730</name>
</gene>
<evidence type="ECO:0000313" key="1">
    <source>
        <dbReference type="EMBL" id="TQE42761.1"/>
    </source>
</evidence>
<dbReference type="EMBL" id="VHIR01000018">
    <property type="protein sequence ID" value="TQE42761.1"/>
    <property type="molecule type" value="Genomic_DNA"/>
</dbReference>
<dbReference type="STRING" id="1686286.GCA_900092335_00043"/>
<dbReference type="PANTHER" id="PTHR40765">
    <property type="entry name" value="ESX-2 SECRETION SYSTEM ATPASE ECCB2"/>
    <property type="match status" value="1"/>
</dbReference>
<dbReference type="GO" id="GO:0005576">
    <property type="term" value="C:extracellular region"/>
    <property type="evidence" value="ECO:0007669"/>
    <property type="project" value="TreeGrafter"/>
</dbReference>
<accession>A0A540R4V2</accession>